<dbReference type="Proteomes" id="UP000601435">
    <property type="component" value="Unassembled WGS sequence"/>
</dbReference>
<protein>
    <submittedName>
        <fullName evidence="1">Uncharacterized protein</fullName>
    </submittedName>
</protein>
<name>A0A812TKX4_9DINO</name>
<keyword evidence="2" id="KW-1185">Reference proteome</keyword>
<comment type="caution">
    <text evidence="1">The sequence shown here is derived from an EMBL/GenBank/DDBJ whole genome shotgun (WGS) entry which is preliminary data.</text>
</comment>
<dbReference type="AlphaFoldDB" id="A0A812TKX4"/>
<evidence type="ECO:0000313" key="1">
    <source>
        <dbReference type="EMBL" id="CAE7528035.1"/>
    </source>
</evidence>
<sequence length="90" mass="10244">MTDPGDESEESERTLRRKAVEDQIVEDEFNINSTVGLVSALMLSVLATSLSDSYDLKNYGDPCEQGWYHEGSDCYPKFEMYQLFISFSLT</sequence>
<accession>A0A812TKX4</accession>
<organism evidence="1 2">
    <name type="scientific">Symbiodinium necroappetens</name>
    <dbReference type="NCBI Taxonomy" id="1628268"/>
    <lineage>
        <taxon>Eukaryota</taxon>
        <taxon>Sar</taxon>
        <taxon>Alveolata</taxon>
        <taxon>Dinophyceae</taxon>
        <taxon>Suessiales</taxon>
        <taxon>Symbiodiniaceae</taxon>
        <taxon>Symbiodinium</taxon>
    </lineage>
</organism>
<feature type="non-terminal residue" evidence="1">
    <location>
        <position position="90"/>
    </location>
</feature>
<evidence type="ECO:0000313" key="2">
    <source>
        <dbReference type="Proteomes" id="UP000601435"/>
    </source>
</evidence>
<gene>
    <name evidence="1" type="ORF">SNEC2469_LOCUS15140</name>
</gene>
<proteinExistence type="predicted"/>
<reference evidence="1" key="1">
    <citation type="submission" date="2021-02" db="EMBL/GenBank/DDBJ databases">
        <authorList>
            <person name="Dougan E. K."/>
            <person name="Rhodes N."/>
            <person name="Thang M."/>
            <person name="Chan C."/>
        </authorList>
    </citation>
    <scope>NUCLEOTIDE SEQUENCE</scope>
</reference>
<dbReference type="EMBL" id="CAJNJA010024552">
    <property type="protein sequence ID" value="CAE7528035.1"/>
    <property type="molecule type" value="Genomic_DNA"/>
</dbReference>
<dbReference type="OrthoDB" id="10400684at2759"/>